<organism evidence="1 2">
    <name type="scientific">Methanococcus maripaludis KA1</name>
    <dbReference type="NCBI Taxonomy" id="637914"/>
    <lineage>
        <taxon>Archaea</taxon>
        <taxon>Methanobacteriati</taxon>
        <taxon>Methanobacteriota</taxon>
        <taxon>Methanomada group</taxon>
        <taxon>Methanococci</taxon>
        <taxon>Methanococcales</taxon>
        <taxon>Methanococcaceae</taxon>
        <taxon>Methanococcus</taxon>
    </lineage>
</organism>
<dbReference type="AlphaFoldDB" id="A0A2Z5PCY5"/>
<accession>A0A2Z5PCY5</accession>
<dbReference type="EMBL" id="AP011526">
    <property type="protein sequence ID" value="BAP60649.1"/>
    <property type="molecule type" value="Genomic_DNA"/>
</dbReference>
<gene>
    <name evidence="1" type="ORF">MMKA1_05320</name>
</gene>
<sequence>MGGEMDLEIEITSVSELLDYLKDIEEISEILNYILDYNEKQSLIKLKYDIILLSVLKNSIDKLITPVNRRYLDEYFRVLSSSKAKLEIQIKVNGWEDINRHVRYEHFKNEKSKELFKSKFLTDVKKFMFKSDYDSLNEIIKGIKKISKYQIDYIVKIVSYIFINNTNEYLISLSEVGNHLNAFRDELNNVTDISKGDIKTLILLEKIYCNLTVSIRYLKSVLDDIKRKYTKKLMEYPI</sequence>
<dbReference type="KEGG" id="mmak:MMKA1_05320"/>
<dbReference type="Proteomes" id="UP000264208">
    <property type="component" value="Chromosome"/>
</dbReference>
<reference evidence="1 2" key="1">
    <citation type="submission" date="2009-06" db="EMBL/GenBank/DDBJ databases">
        <title>Molecular Evidence for Microbiologically Influenced Corrosion from genome of Methanogen.</title>
        <authorList>
            <person name="Ito N."/>
            <person name="Tsurumaru H."/>
            <person name="Shimizu A."/>
            <person name="Harada T."/>
            <person name="Hosoyama A."/>
            <person name="Horikawa H."/>
            <person name="Wakai S."/>
            <person name="Sasaki K."/>
            <person name="Nishijima K."/>
            <person name="Ataku H."/>
            <person name="Yamazaki J."/>
            <person name="Mise M."/>
            <person name="Yamazaki S."/>
            <person name="Tanikawa S."/>
            <person name="Harayama S."/>
            <person name="Fujita N."/>
        </authorList>
    </citation>
    <scope>NUCLEOTIDE SEQUENCE [LARGE SCALE GENOMIC DNA]</scope>
    <source>
        <strain evidence="2">KA1 ( NBRC 102054)</strain>
    </source>
</reference>
<evidence type="ECO:0000313" key="2">
    <source>
        <dbReference type="Proteomes" id="UP000264208"/>
    </source>
</evidence>
<name>A0A2Z5PCY5_METMI</name>
<proteinExistence type="predicted"/>
<evidence type="ECO:0000313" key="1">
    <source>
        <dbReference type="EMBL" id="BAP60649.1"/>
    </source>
</evidence>
<protein>
    <submittedName>
        <fullName evidence="1">Uncharacterized protein</fullName>
    </submittedName>
</protein>